<evidence type="ECO:0000256" key="1">
    <source>
        <dbReference type="ARBA" id="ARBA00001933"/>
    </source>
</evidence>
<dbReference type="EMBL" id="CM035408">
    <property type="protein sequence ID" value="KAH7440676.1"/>
    <property type="molecule type" value="Genomic_DNA"/>
</dbReference>
<dbReference type="CDD" id="cd00615">
    <property type="entry name" value="Orn_deC_like"/>
    <property type="match status" value="1"/>
</dbReference>
<dbReference type="GO" id="GO:0016831">
    <property type="term" value="F:carboxy-lyase activity"/>
    <property type="evidence" value="ECO:0007669"/>
    <property type="project" value="UniProtKB-KW"/>
</dbReference>
<dbReference type="AlphaFoldDB" id="A0A8T2V3H9"/>
<dbReference type="Gene3D" id="3.90.100.10">
    <property type="entry name" value="Orn/Lys/Arg decarboxylase, C-terminal domain"/>
    <property type="match status" value="1"/>
</dbReference>
<dbReference type="OrthoDB" id="5978656at2759"/>
<name>A0A8T2V3H9_CERRI</name>
<comment type="caution">
    <text evidence="8">The sequence shown here is derived from an EMBL/GenBank/DDBJ whole genome shotgun (WGS) entry which is preliminary data.</text>
</comment>
<dbReference type="InterPro" id="IPR015424">
    <property type="entry name" value="PyrdxlP-dep_Trfase"/>
</dbReference>
<dbReference type="PANTHER" id="PTHR43277:SF4">
    <property type="entry name" value="ARGININE DECARBOXYLASE"/>
    <property type="match status" value="1"/>
</dbReference>
<comment type="similarity">
    <text evidence="2">Belongs to the Orn/Lys/Arg decarboxylase class-I family.</text>
</comment>
<accession>A0A8T2V3H9</accession>
<dbReference type="PANTHER" id="PTHR43277">
    <property type="entry name" value="ARGININE DECARBOXYLASE"/>
    <property type="match status" value="1"/>
</dbReference>
<sequence length="562" mass="60103">MRLQGAFLHHPNPAPIACAIAEARNGYCASLSPLSLKREIGLSRCAPTSASVSTGGMVPLVDTLAACASQEGVASFHFPGHRRGNAAPPSLARLLGLAPFTHDLPELPELDNLFAPEGVISQAQSCAASVFGADSTFFLVNGSTCGIQAAIMATCPPGHTLILARNCHFSAFSGLVLSGAKPLYVMPGYDLEWDIAHGIDPEDVEKAFVDVRRQDEHAKIGALLITSPTYHGVSSDVKRIADICHKYGVPLIVDEAHGAHFQFHDEFPKSALQQDADIVIQSTHKVLSSLTQSAMLHVRGNMIDSALLRKCLQTLQSSSPNYLLLASLDASREHASTSARAALSTALQLAEEARKLLVQIKGVEVLSIKDIQDKGSNCAKSVDPLRITVSLREIGLSGFEVDDILRLKYQVIAELPSLQSITFAVSLGTTHDDINSLVAAFRAIAKGELLGFPNTRRKKQDNPSPSFVPGMDALSISMQSRILTPREAYFAASERIHAEAACGRVCSELVCPYPPGIPLLVPGERICREAVDVLKAIYGHGGYVTGASDNSMETFLVCKDAP</sequence>
<proteinExistence type="inferred from homology"/>
<evidence type="ECO:0000313" key="9">
    <source>
        <dbReference type="Proteomes" id="UP000825935"/>
    </source>
</evidence>
<dbReference type="SUPFAM" id="SSF53383">
    <property type="entry name" value="PLP-dependent transferases"/>
    <property type="match status" value="1"/>
</dbReference>
<keyword evidence="5" id="KW-0456">Lyase</keyword>
<gene>
    <name evidence="8" type="ORF">KP509_03G005400</name>
</gene>
<comment type="cofactor">
    <cofactor evidence="1">
        <name>pyridoxal 5'-phosphate</name>
        <dbReference type="ChEBI" id="CHEBI:597326"/>
    </cofactor>
</comment>
<dbReference type="Pfam" id="PF01276">
    <property type="entry name" value="OKR_DC_1"/>
    <property type="match status" value="1"/>
</dbReference>
<dbReference type="InterPro" id="IPR052357">
    <property type="entry name" value="Orn_Lys_Arg_decarboxylase-I"/>
</dbReference>
<evidence type="ECO:0000256" key="3">
    <source>
        <dbReference type="ARBA" id="ARBA00022793"/>
    </source>
</evidence>
<keyword evidence="3" id="KW-0210">Decarboxylase</keyword>
<dbReference type="SUPFAM" id="SSF55904">
    <property type="entry name" value="Ornithine decarboxylase C-terminal domain"/>
    <property type="match status" value="1"/>
</dbReference>
<dbReference type="InterPro" id="IPR000310">
    <property type="entry name" value="Orn/Lys/Arg_deCO2ase_major_dom"/>
</dbReference>
<evidence type="ECO:0000256" key="5">
    <source>
        <dbReference type="ARBA" id="ARBA00023239"/>
    </source>
</evidence>
<feature type="domain" description="Orn/Lys/Arg decarboxylase C-terminal" evidence="7">
    <location>
        <begin position="480"/>
        <end position="532"/>
    </location>
</feature>
<feature type="domain" description="Orn/Lys/Arg decarboxylases family 1 pyridoxal-P attachment site" evidence="6">
    <location>
        <begin position="59"/>
        <end position="431"/>
    </location>
</feature>
<dbReference type="Gene3D" id="3.40.640.10">
    <property type="entry name" value="Type I PLP-dependent aspartate aminotransferase-like (Major domain)"/>
    <property type="match status" value="1"/>
</dbReference>
<dbReference type="Proteomes" id="UP000825935">
    <property type="component" value="Chromosome 3"/>
</dbReference>
<dbReference type="OMA" id="MMEAPGG"/>
<evidence type="ECO:0000256" key="4">
    <source>
        <dbReference type="ARBA" id="ARBA00022898"/>
    </source>
</evidence>
<protein>
    <recommendedName>
        <fullName evidence="10">Arginine decarboxylase</fullName>
    </recommendedName>
</protein>
<keyword evidence="9" id="KW-1185">Reference proteome</keyword>
<dbReference type="Pfam" id="PF03711">
    <property type="entry name" value="OKR_DC_1_C"/>
    <property type="match status" value="1"/>
</dbReference>
<evidence type="ECO:0008006" key="10">
    <source>
        <dbReference type="Google" id="ProtNLM"/>
    </source>
</evidence>
<dbReference type="InterPro" id="IPR036633">
    <property type="entry name" value="Prn/Lys/Arg_de-COase_C_sf"/>
</dbReference>
<organism evidence="8 9">
    <name type="scientific">Ceratopteris richardii</name>
    <name type="common">Triangle waterfern</name>
    <dbReference type="NCBI Taxonomy" id="49495"/>
    <lineage>
        <taxon>Eukaryota</taxon>
        <taxon>Viridiplantae</taxon>
        <taxon>Streptophyta</taxon>
        <taxon>Embryophyta</taxon>
        <taxon>Tracheophyta</taxon>
        <taxon>Polypodiopsida</taxon>
        <taxon>Polypodiidae</taxon>
        <taxon>Polypodiales</taxon>
        <taxon>Pteridineae</taxon>
        <taxon>Pteridaceae</taxon>
        <taxon>Parkerioideae</taxon>
        <taxon>Ceratopteris</taxon>
    </lineage>
</organism>
<keyword evidence="4" id="KW-0663">Pyridoxal phosphate</keyword>
<reference evidence="8" key="1">
    <citation type="submission" date="2021-08" db="EMBL/GenBank/DDBJ databases">
        <title>WGS assembly of Ceratopteris richardii.</title>
        <authorList>
            <person name="Marchant D.B."/>
            <person name="Chen G."/>
            <person name="Jenkins J."/>
            <person name="Shu S."/>
            <person name="Leebens-Mack J."/>
            <person name="Grimwood J."/>
            <person name="Schmutz J."/>
            <person name="Soltis P."/>
            <person name="Soltis D."/>
            <person name="Chen Z.-H."/>
        </authorList>
    </citation>
    <scope>NUCLEOTIDE SEQUENCE</scope>
    <source>
        <strain evidence="8">Whitten #5841</strain>
        <tissue evidence="8">Leaf</tissue>
    </source>
</reference>
<evidence type="ECO:0000259" key="6">
    <source>
        <dbReference type="Pfam" id="PF01276"/>
    </source>
</evidence>
<dbReference type="InterPro" id="IPR008286">
    <property type="entry name" value="Prn/Lys/Arg_de-COase_C"/>
</dbReference>
<dbReference type="InterPro" id="IPR015421">
    <property type="entry name" value="PyrdxlP-dep_Trfase_major"/>
</dbReference>
<evidence type="ECO:0000313" key="8">
    <source>
        <dbReference type="EMBL" id="KAH7440676.1"/>
    </source>
</evidence>
<evidence type="ECO:0000259" key="7">
    <source>
        <dbReference type="Pfam" id="PF03711"/>
    </source>
</evidence>
<evidence type="ECO:0000256" key="2">
    <source>
        <dbReference type="ARBA" id="ARBA00010671"/>
    </source>
</evidence>